<dbReference type="RefSeq" id="WP_014969967.1">
    <property type="nucleotide sequence ID" value="NZ_JASBQV010000008.1"/>
</dbReference>
<evidence type="ECO:0000256" key="8">
    <source>
        <dbReference type="SAM" id="Phobius"/>
    </source>
</evidence>
<keyword evidence="4" id="KW-0997">Cell inner membrane</keyword>
<feature type="transmembrane region" description="Helical" evidence="8">
    <location>
        <begin position="79"/>
        <end position="102"/>
    </location>
</feature>
<dbReference type="PANTHER" id="PTHR43357">
    <property type="entry name" value="INNER MEMBRANE ABC TRANSPORTER PERMEASE PROTEIN YDCV"/>
    <property type="match status" value="1"/>
</dbReference>
<evidence type="ECO:0000256" key="6">
    <source>
        <dbReference type="ARBA" id="ARBA00022989"/>
    </source>
</evidence>
<dbReference type="Proteomes" id="UP001243286">
    <property type="component" value="Unassembled WGS sequence"/>
</dbReference>
<dbReference type="SUPFAM" id="SSF161098">
    <property type="entry name" value="MetI-like"/>
    <property type="match status" value="1"/>
</dbReference>
<comment type="subcellular location">
    <subcellularLocation>
        <location evidence="1">Cell inner membrane</location>
        <topology evidence="1">Multi-pass membrane protein</topology>
    </subcellularLocation>
</comment>
<evidence type="ECO:0000256" key="2">
    <source>
        <dbReference type="ARBA" id="ARBA00022448"/>
    </source>
</evidence>
<dbReference type="InterPro" id="IPR000515">
    <property type="entry name" value="MetI-like"/>
</dbReference>
<keyword evidence="7 8" id="KW-0472">Membrane</keyword>
<evidence type="ECO:0000256" key="7">
    <source>
        <dbReference type="ARBA" id="ARBA00023136"/>
    </source>
</evidence>
<dbReference type="PANTHER" id="PTHR43357:SF4">
    <property type="entry name" value="INNER MEMBRANE ABC TRANSPORTER PERMEASE PROTEIN YDCV"/>
    <property type="match status" value="1"/>
</dbReference>
<evidence type="ECO:0000313" key="11">
    <source>
        <dbReference type="Proteomes" id="UP001243286"/>
    </source>
</evidence>
<keyword evidence="6 8" id="KW-1133">Transmembrane helix</keyword>
<feature type="transmembrane region" description="Helical" evidence="8">
    <location>
        <begin position="219"/>
        <end position="241"/>
    </location>
</feature>
<accession>A0ABT6R327</accession>
<keyword evidence="3" id="KW-1003">Cell membrane</keyword>
<evidence type="ECO:0000256" key="4">
    <source>
        <dbReference type="ARBA" id="ARBA00022519"/>
    </source>
</evidence>
<reference evidence="10 11" key="1">
    <citation type="submission" date="2023-04" db="EMBL/GenBank/DDBJ databases">
        <title>Antarctic isolates genomes.</title>
        <authorList>
            <person name="Dimov S.G."/>
        </authorList>
    </citation>
    <scope>NUCLEOTIDE SEQUENCE [LARGE SCALE GENOMIC DNA]</scope>
    <source>
        <strain evidence="10 11">AL19</strain>
    </source>
</reference>
<organism evidence="10 11">
    <name type="scientific">Exiguobacterium antarcticum</name>
    <dbReference type="NCBI Taxonomy" id="132920"/>
    <lineage>
        <taxon>Bacteria</taxon>
        <taxon>Bacillati</taxon>
        <taxon>Bacillota</taxon>
        <taxon>Bacilli</taxon>
        <taxon>Bacillales</taxon>
        <taxon>Bacillales Family XII. Incertae Sedis</taxon>
        <taxon>Exiguobacterium</taxon>
    </lineage>
</organism>
<keyword evidence="11" id="KW-1185">Reference proteome</keyword>
<comment type="caution">
    <text evidence="10">The sequence shown here is derived from an EMBL/GenBank/DDBJ whole genome shotgun (WGS) entry which is preliminary data.</text>
</comment>
<evidence type="ECO:0000313" key="10">
    <source>
        <dbReference type="EMBL" id="MDI3234716.1"/>
    </source>
</evidence>
<dbReference type="EMBL" id="JASBQV010000008">
    <property type="protein sequence ID" value="MDI3234716.1"/>
    <property type="molecule type" value="Genomic_DNA"/>
</dbReference>
<dbReference type="PROSITE" id="PS50928">
    <property type="entry name" value="ABC_TM1"/>
    <property type="match status" value="1"/>
</dbReference>
<keyword evidence="5 8" id="KW-0812">Transmembrane</keyword>
<dbReference type="CDD" id="cd06261">
    <property type="entry name" value="TM_PBP2"/>
    <property type="match status" value="1"/>
</dbReference>
<evidence type="ECO:0000256" key="5">
    <source>
        <dbReference type="ARBA" id="ARBA00022692"/>
    </source>
</evidence>
<feature type="transmembrane region" description="Helical" evidence="8">
    <location>
        <begin position="7"/>
        <end position="30"/>
    </location>
</feature>
<feature type="transmembrane region" description="Helical" evidence="8">
    <location>
        <begin position="165"/>
        <end position="186"/>
    </location>
</feature>
<feature type="domain" description="ABC transmembrane type-1" evidence="9">
    <location>
        <begin position="46"/>
        <end position="237"/>
    </location>
</feature>
<evidence type="ECO:0000256" key="1">
    <source>
        <dbReference type="ARBA" id="ARBA00004429"/>
    </source>
</evidence>
<gene>
    <name evidence="10" type="ORF">QK289_06825</name>
</gene>
<name>A0ABT6R327_9BACL</name>
<feature type="transmembrane region" description="Helical" evidence="8">
    <location>
        <begin position="50"/>
        <end position="72"/>
    </location>
</feature>
<dbReference type="InterPro" id="IPR035906">
    <property type="entry name" value="MetI-like_sf"/>
</dbReference>
<protein>
    <submittedName>
        <fullName evidence="10">ABC transporter permease</fullName>
    </submittedName>
</protein>
<proteinExistence type="predicted"/>
<dbReference type="Gene3D" id="1.10.3720.10">
    <property type="entry name" value="MetI-like"/>
    <property type="match status" value="1"/>
</dbReference>
<keyword evidence="2" id="KW-0813">Transport</keyword>
<feature type="transmembrane region" description="Helical" evidence="8">
    <location>
        <begin position="114"/>
        <end position="134"/>
    </location>
</feature>
<sequence>MWRGNAWPATLLIAGMVGYGLFVSLSMTTWTDYRQLLSDSVFLESVGLSLYVAVSSTGLSVMIGALLAAFFAKQTGWTAHLLAIPLFIPHLGAAYLSLLYLSDLPVIGPHEGNHFSIILTYLYKEIPFVFFYLLPVYRRLDHRYEELGLMLGLSHLRRFWHGKGVFLLFPVLEAAFIVFAFTLFAYEVPALLGVTYPKMIGVYAFDLYTQGDLSSQPTAFAISVVLTGMLFVLLLLFTRLIRPLTDRISKGRSE</sequence>
<evidence type="ECO:0000256" key="3">
    <source>
        <dbReference type="ARBA" id="ARBA00022475"/>
    </source>
</evidence>
<evidence type="ECO:0000259" key="9">
    <source>
        <dbReference type="PROSITE" id="PS50928"/>
    </source>
</evidence>